<feature type="region of interest" description="Disordered" evidence="2">
    <location>
        <begin position="439"/>
        <end position="512"/>
    </location>
</feature>
<feature type="binding site" evidence="1">
    <location>
        <position position="159"/>
    </location>
    <ligand>
        <name>Mg(2+)</name>
        <dbReference type="ChEBI" id="CHEBI:18420"/>
        <label>1</label>
    </ligand>
</feature>
<evidence type="ECO:0000313" key="3">
    <source>
        <dbReference type="EMBL" id="GHC92776.1"/>
    </source>
</evidence>
<sequence length="886" mass="90412">MIAMLVFPVPLFVPAAGVRPDEIESTHDSKFALARKAVLTWYEGELPALSKASLPSPGRGAPDRPAVDRVTRGAWPSPGAASVWHRFRMDLTTRPVPPPPGPACPPARTPHDRARGALLGLAVGDALGAPAENLKPSEIRRRWGRIEGFVSDDPAGTDDTEYAIFSGLLLARHGSALTVAHVERAWHRWIADLDEGPFRGAGFSERGTLENLRRGLAAPISAQHRHAWSDGLAMRAAPFGVYAAGNPAEAARLVAIDGTVSHEGEGIYGGQAVAAGVAAAMTGAGLASIIAAALSVIPMDSWTARSLRRAVAAADRGERAVRTAVVIGGYPWTDLAPEAVGLAFGAFTAARGDFRASVLTAVNMGRDADTTAAVAGALAGALNGASAIPPTWSSAITPSRGTCLPTIQGHHIQDVADLLAPHRGGGTCAPTPANLPTLRGAGNCATSHDAPAPTPPSRAASAYGKGRVGGSAAGNPHPPTTRTTTPDRGTPTTTAPGTGTGTGTTPTPTPTPASRIEALLLTLSAGDATGWPSARHRATRMPDWTRRLTRELDTFAELNATTTLPVPLALNQPPEPLRLGPSDDAEWAAFTALTLIGAGVGRTTDPDETDAAARRALTRAWNSLAAEVAAASARAPEVESAVLPLRARISVRAGLGNLAAGLRPPATGHDNPHFFDDAACVRAAVLAVVHPGDPAAAAELAEYDARFTQDGDGVHGARAMAAAVASALGGGGIDDAVTAALAQLPPGTEIARNAHHALRLARAADGAFALVPALEHHIVDHVYSYGIAAAETVPVALALTVAAHGHATEAVPAAACLSRVADSAPALVGALTGALGGSAVLPTAWRETCRTLVGCALPRLAGTDLVALAAQLAGPPHPPQPTPQKG</sequence>
<feature type="binding site" evidence="1">
    <location>
        <position position="367"/>
    </location>
    <ligand>
        <name>Mg(2+)</name>
        <dbReference type="ChEBI" id="CHEBI:18420"/>
        <label>1</label>
    </ligand>
</feature>
<dbReference type="GO" id="GO:0046872">
    <property type="term" value="F:metal ion binding"/>
    <property type="evidence" value="ECO:0007669"/>
    <property type="project" value="UniProtKB-KW"/>
</dbReference>
<protein>
    <recommendedName>
        <fullName evidence="5">ADP-ribosylglycohydrolase family protein</fullName>
    </recommendedName>
</protein>
<name>A0A918WXC2_9ACTN</name>
<dbReference type="SUPFAM" id="SSF101478">
    <property type="entry name" value="ADP-ribosylglycohydrolase"/>
    <property type="match status" value="2"/>
</dbReference>
<gene>
    <name evidence="3" type="ORF">GCM10010334_29100</name>
</gene>
<dbReference type="InterPro" id="IPR050792">
    <property type="entry name" value="ADP-ribosylglycohydrolase"/>
</dbReference>
<dbReference type="PANTHER" id="PTHR16222:SF12">
    <property type="entry name" value="ADP-RIBOSYLGLYCOHYDROLASE-RELATED"/>
    <property type="match status" value="1"/>
</dbReference>
<feature type="compositionally biased region" description="Low complexity" evidence="2">
    <location>
        <begin position="480"/>
        <end position="497"/>
    </location>
</feature>
<evidence type="ECO:0000256" key="2">
    <source>
        <dbReference type="SAM" id="MobiDB-lite"/>
    </source>
</evidence>
<evidence type="ECO:0000313" key="4">
    <source>
        <dbReference type="Proteomes" id="UP000638353"/>
    </source>
</evidence>
<evidence type="ECO:0008006" key="5">
    <source>
        <dbReference type="Google" id="ProtNLM"/>
    </source>
</evidence>
<dbReference type="EMBL" id="BMVC01000005">
    <property type="protein sequence ID" value="GHC92776.1"/>
    <property type="molecule type" value="Genomic_DNA"/>
</dbReference>
<accession>A0A918WXC2</accession>
<proteinExistence type="predicted"/>
<comment type="cofactor">
    <cofactor evidence="1">
        <name>Mg(2+)</name>
        <dbReference type="ChEBI" id="CHEBI:18420"/>
    </cofactor>
    <text evidence="1">Binds 2 magnesium ions per subunit.</text>
</comment>
<feature type="binding site" evidence="1">
    <location>
        <position position="157"/>
    </location>
    <ligand>
        <name>Mg(2+)</name>
        <dbReference type="ChEBI" id="CHEBI:18420"/>
        <label>1</label>
    </ligand>
</feature>
<dbReference type="InterPro" id="IPR005502">
    <property type="entry name" value="Ribosyl_crysJ1"/>
</dbReference>
<keyword evidence="1" id="KW-0479">Metal-binding</keyword>
<dbReference type="PANTHER" id="PTHR16222">
    <property type="entry name" value="ADP-RIBOSYLGLYCOHYDROLASE"/>
    <property type="match status" value="1"/>
</dbReference>
<dbReference type="InterPro" id="IPR036705">
    <property type="entry name" value="Ribosyl_crysJ1_sf"/>
</dbReference>
<dbReference type="AlphaFoldDB" id="A0A918WXC2"/>
<dbReference type="Proteomes" id="UP000638353">
    <property type="component" value="Unassembled WGS sequence"/>
</dbReference>
<feature type="compositionally biased region" description="Basic and acidic residues" evidence="2">
    <location>
        <begin position="61"/>
        <end position="71"/>
    </location>
</feature>
<feature type="binding site" evidence="1">
    <location>
        <position position="370"/>
    </location>
    <ligand>
        <name>Mg(2+)</name>
        <dbReference type="ChEBI" id="CHEBI:18420"/>
        <label>1</label>
    </ligand>
</feature>
<feature type="binding site" evidence="1">
    <location>
        <position position="158"/>
    </location>
    <ligand>
        <name>Mg(2+)</name>
        <dbReference type="ChEBI" id="CHEBI:18420"/>
        <label>1</label>
    </ligand>
</feature>
<organism evidence="3 4">
    <name type="scientific">Streptomyces finlayi</name>
    <dbReference type="NCBI Taxonomy" id="67296"/>
    <lineage>
        <taxon>Bacteria</taxon>
        <taxon>Bacillati</taxon>
        <taxon>Actinomycetota</taxon>
        <taxon>Actinomycetes</taxon>
        <taxon>Kitasatosporales</taxon>
        <taxon>Streptomycetaceae</taxon>
        <taxon>Streptomyces</taxon>
    </lineage>
</organism>
<dbReference type="Pfam" id="PF03747">
    <property type="entry name" value="ADP_ribosyl_GH"/>
    <property type="match status" value="2"/>
</dbReference>
<reference evidence="3" key="1">
    <citation type="journal article" date="2014" name="Int. J. Syst. Evol. Microbiol.">
        <title>Complete genome sequence of Corynebacterium casei LMG S-19264T (=DSM 44701T), isolated from a smear-ripened cheese.</title>
        <authorList>
            <consortium name="US DOE Joint Genome Institute (JGI-PGF)"/>
            <person name="Walter F."/>
            <person name="Albersmeier A."/>
            <person name="Kalinowski J."/>
            <person name="Ruckert C."/>
        </authorList>
    </citation>
    <scope>NUCLEOTIDE SEQUENCE</scope>
    <source>
        <strain evidence="3">JCM 4637</strain>
    </source>
</reference>
<dbReference type="Gene3D" id="1.10.4080.10">
    <property type="entry name" value="ADP-ribosylation/Crystallin J1"/>
    <property type="match status" value="2"/>
</dbReference>
<reference evidence="3" key="2">
    <citation type="submission" date="2020-09" db="EMBL/GenBank/DDBJ databases">
        <authorList>
            <person name="Sun Q."/>
            <person name="Ohkuma M."/>
        </authorList>
    </citation>
    <scope>NUCLEOTIDE SEQUENCE</scope>
    <source>
        <strain evidence="3">JCM 4637</strain>
    </source>
</reference>
<comment type="caution">
    <text evidence="3">The sequence shown here is derived from an EMBL/GenBank/DDBJ whole genome shotgun (WGS) entry which is preliminary data.</text>
</comment>
<keyword evidence="1" id="KW-0460">Magnesium</keyword>
<evidence type="ECO:0000256" key="1">
    <source>
        <dbReference type="PIRSR" id="PIRSR605502-1"/>
    </source>
</evidence>
<feature type="binding site" evidence="1">
    <location>
        <position position="369"/>
    </location>
    <ligand>
        <name>Mg(2+)</name>
        <dbReference type="ChEBI" id="CHEBI:18420"/>
        <label>1</label>
    </ligand>
</feature>
<feature type="region of interest" description="Disordered" evidence="2">
    <location>
        <begin position="52"/>
        <end position="72"/>
    </location>
</feature>